<accession>A0A645CD30</accession>
<protein>
    <submittedName>
        <fullName evidence="1">Uncharacterized protein</fullName>
    </submittedName>
</protein>
<evidence type="ECO:0000313" key="1">
    <source>
        <dbReference type="EMBL" id="MPM74834.1"/>
    </source>
</evidence>
<name>A0A645CD30_9ZZZZ</name>
<reference evidence="1" key="1">
    <citation type="submission" date="2019-08" db="EMBL/GenBank/DDBJ databases">
        <authorList>
            <person name="Kucharzyk K."/>
            <person name="Murdoch R.W."/>
            <person name="Higgins S."/>
            <person name="Loffler F."/>
        </authorList>
    </citation>
    <scope>NUCLEOTIDE SEQUENCE</scope>
</reference>
<dbReference type="EMBL" id="VSSQ01026222">
    <property type="protein sequence ID" value="MPM74834.1"/>
    <property type="molecule type" value="Genomic_DNA"/>
</dbReference>
<dbReference type="AlphaFoldDB" id="A0A645CD30"/>
<organism evidence="1">
    <name type="scientific">bioreactor metagenome</name>
    <dbReference type="NCBI Taxonomy" id="1076179"/>
    <lineage>
        <taxon>unclassified sequences</taxon>
        <taxon>metagenomes</taxon>
        <taxon>ecological metagenomes</taxon>
    </lineage>
</organism>
<sequence length="194" mass="21520">MPGRLHGQLLGIAVDRRAIRFAQRIGNAQQRLACQFVALWRTKADGVRHALALGHAVMRPARRQVQHVAGLEHIFLFGHEVGQNLHRHAVDQRLIVLSPDAPAPLAVRLQQKHVIAVEVRAHAAAVASPTDHQIVKPCLGHKAELVKQRARGRMVQVHALHQQRPLARFQRWQAAALERPVAQLPAALALLDQA</sequence>
<proteinExistence type="predicted"/>
<gene>
    <name evidence="1" type="ORF">SDC9_121823</name>
</gene>
<comment type="caution">
    <text evidence="1">The sequence shown here is derived from an EMBL/GenBank/DDBJ whole genome shotgun (WGS) entry which is preliminary data.</text>
</comment>